<keyword evidence="1" id="KW-1133">Transmembrane helix</keyword>
<dbReference type="InterPro" id="IPR029058">
    <property type="entry name" value="AB_hydrolase_fold"/>
</dbReference>
<keyword evidence="3" id="KW-1185">Reference proteome</keyword>
<keyword evidence="2" id="KW-0012">Acyltransferase</keyword>
<evidence type="ECO:0000313" key="2">
    <source>
        <dbReference type="EMBL" id="KAL0637762.1"/>
    </source>
</evidence>
<evidence type="ECO:0000313" key="3">
    <source>
        <dbReference type="Proteomes" id="UP001447188"/>
    </source>
</evidence>
<organism evidence="2 3">
    <name type="scientific">Discina gigas</name>
    <dbReference type="NCBI Taxonomy" id="1032678"/>
    <lineage>
        <taxon>Eukaryota</taxon>
        <taxon>Fungi</taxon>
        <taxon>Dikarya</taxon>
        <taxon>Ascomycota</taxon>
        <taxon>Pezizomycotina</taxon>
        <taxon>Pezizomycetes</taxon>
        <taxon>Pezizales</taxon>
        <taxon>Discinaceae</taxon>
        <taxon>Discina</taxon>
    </lineage>
</organism>
<sequence length="626" mass="69789">MSPKKRKQHKTPAASPVVLPEDLEPQKELLVVVENSTKRAKKRSYTLVFIIGGIVGLLVAILFANNQDIVIGDFQLSALVDVIPAGILKEATDISQREKDVVGADAFSVGLALKAEGLRANHPVIMIPGVISTGLESWGTEEKSRPYFRKRLWGSWSMLRAMVTDRATWKQHVMLDKDTGLDPPGIKLRAAQGFDATDFFVTGYWIWNKIIENLASIGYDPTSAYTASYDWRLAYPDLELRDQYFSRLKTYIETSHRLSGKKAVLIAHSMGSQVVHYFFKWVEAEGHGNGGKSWVEDNIDSFINISGCMLGAVKGVPAVLSGEMKDTAQLNRLAVFGLEKFFSREDRAEILRAMPGISSMLPKGGDAVWGNLTWAPDDEPNQNVSYGAFLKFTEGNSTLHGHAHTNFTVAESLQYLLRNSDEWFRKKVEGSYSHGIAHTRKEVERNEGVPRKWVNPLESRLPYAPSMKIYCFYGIGKVTERSYYYQDVTDPLSRLNISIDTTVNGDGSDRGVVTGEGDGTVSLLSAGYMCAKGWKMKRYNPARIPVKIFEMPHQPDMFGVRGGPNTGDHVDILGRQKLNELILRVAAGHGDDIPENIESKIMEISERVKIKDEEGEFFASLRVPGF</sequence>
<name>A0ABR3GPB6_9PEZI</name>
<reference evidence="2 3" key="1">
    <citation type="submission" date="2024-02" db="EMBL/GenBank/DDBJ databases">
        <title>Discinaceae phylogenomics.</title>
        <authorList>
            <person name="Dirks A.C."/>
            <person name="James T.Y."/>
        </authorList>
    </citation>
    <scope>NUCLEOTIDE SEQUENCE [LARGE SCALE GENOMIC DNA]</scope>
    <source>
        <strain evidence="2 3">ACD0624</strain>
    </source>
</reference>
<evidence type="ECO:0000256" key="1">
    <source>
        <dbReference type="SAM" id="Phobius"/>
    </source>
</evidence>
<dbReference type="Proteomes" id="UP001447188">
    <property type="component" value="Unassembled WGS sequence"/>
</dbReference>
<accession>A0ABR3GPB6</accession>
<dbReference type="InterPro" id="IPR003386">
    <property type="entry name" value="LACT/PDAT_acylTrfase"/>
</dbReference>
<dbReference type="GO" id="GO:0046027">
    <property type="term" value="F:phospholipid:diacylglycerol acyltransferase activity"/>
    <property type="evidence" value="ECO:0007669"/>
    <property type="project" value="UniProtKB-EC"/>
</dbReference>
<keyword evidence="2" id="KW-0808">Transferase</keyword>
<gene>
    <name evidence="2" type="primary">LRO1</name>
    <name evidence="2" type="ORF">Q9L58_003152</name>
</gene>
<comment type="caution">
    <text evidence="2">The sequence shown here is derived from an EMBL/GenBank/DDBJ whole genome shotgun (WGS) entry which is preliminary data.</text>
</comment>
<protein>
    <submittedName>
        <fullName evidence="2">Phospholipid:diacylglycerol acyltransferase</fullName>
        <ecNumber evidence="2">2.3.1.158</ecNumber>
    </submittedName>
</protein>
<dbReference type="SUPFAM" id="SSF53474">
    <property type="entry name" value="alpha/beta-Hydrolases"/>
    <property type="match status" value="1"/>
</dbReference>
<dbReference type="EMBL" id="JBBBZM010000030">
    <property type="protein sequence ID" value="KAL0637762.1"/>
    <property type="molecule type" value="Genomic_DNA"/>
</dbReference>
<keyword evidence="1" id="KW-0812">Transmembrane</keyword>
<proteinExistence type="predicted"/>
<dbReference type="Pfam" id="PF02450">
    <property type="entry name" value="LCAT"/>
    <property type="match status" value="1"/>
</dbReference>
<feature type="transmembrane region" description="Helical" evidence="1">
    <location>
        <begin position="45"/>
        <end position="64"/>
    </location>
</feature>
<dbReference type="EC" id="2.3.1.158" evidence="2"/>
<dbReference type="Gene3D" id="3.40.50.1820">
    <property type="entry name" value="alpha/beta hydrolase"/>
    <property type="match status" value="1"/>
</dbReference>
<dbReference type="PANTHER" id="PTHR11440">
    <property type="entry name" value="LECITHIN-CHOLESTEROL ACYLTRANSFERASE-RELATED"/>
    <property type="match status" value="1"/>
</dbReference>
<keyword evidence="1" id="KW-0472">Membrane</keyword>